<dbReference type="GO" id="GO:0031419">
    <property type="term" value="F:cobalamin binding"/>
    <property type="evidence" value="ECO:0007669"/>
    <property type="project" value="UniProtKB-KW"/>
</dbReference>
<dbReference type="EMBL" id="CP007142">
    <property type="protein sequence ID" value="AJQ94384.1"/>
    <property type="molecule type" value="Genomic_DNA"/>
</dbReference>
<comment type="similarity">
    <text evidence="9">Belongs to the QueG family.</text>
</comment>
<dbReference type="AlphaFoldDB" id="A0A0C5VVC3"/>
<dbReference type="HAMAP" id="MF_00916">
    <property type="entry name" value="QueG"/>
    <property type="match status" value="1"/>
</dbReference>
<keyword evidence="1 9" id="KW-0004">4Fe-4S</keyword>
<dbReference type="GO" id="GO:0046872">
    <property type="term" value="F:metal ion binding"/>
    <property type="evidence" value="ECO:0007669"/>
    <property type="project" value="UniProtKB-KW"/>
</dbReference>
<dbReference type="SUPFAM" id="SSF54862">
    <property type="entry name" value="4Fe-4S ferredoxins"/>
    <property type="match status" value="1"/>
</dbReference>
<evidence type="ECO:0000313" key="12">
    <source>
        <dbReference type="Proteomes" id="UP000032266"/>
    </source>
</evidence>
<keyword evidence="2 9" id="KW-0963">Cytoplasm</keyword>
<keyword evidence="12" id="KW-1185">Reference proteome</keyword>
<feature type="binding site" evidence="9">
    <location>
        <position position="197"/>
    </location>
    <ligand>
        <name>[4Fe-4S] cluster</name>
        <dbReference type="ChEBI" id="CHEBI:49883"/>
        <label>1</label>
    </ligand>
</feature>
<feature type="binding site" evidence="9">
    <location>
        <position position="203"/>
    </location>
    <ligand>
        <name>[4Fe-4S] cluster</name>
        <dbReference type="ChEBI" id="CHEBI:49883"/>
        <label>1</label>
    </ligand>
</feature>
<feature type="binding site" evidence="9">
    <location>
        <position position="223"/>
    </location>
    <ligand>
        <name>[4Fe-4S] cluster</name>
        <dbReference type="ChEBI" id="CHEBI:49883"/>
        <label>2</label>
    </ligand>
</feature>
<evidence type="ECO:0000256" key="1">
    <source>
        <dbReference type="ARBA" id="ARBA00022485"/>
    </source>
</evidence>
<evidence type="ECO:0000256" key="3">
    <source>
        <dbReference type="ARBA" id="ARBA00022694"/>
    </source>
</evidence>
<feature type="binding site" evidence="9">
    <location>
        <position position="250"/>
    </location>
    <ligand>
        <name>[4Fe-4S] cluster</name>
        <dbReference type="ChEBI" id="CHEBI:49883"/>
        <label>2</label>
    </ligand>
</feature>
<dbReference type="PANTHER" id="PTHR30002:SF4">
    <property type="entry name" value="EPOXYQUEUOSINE REDUCTASE"/>
    <property type="match status" value="1"/>
</dbReference>
<gene>
    <name evidence="9" type="primary">queG</name>
    <name evidence="11" type="ORF">YC6258_02346</name>
</gene>
<keyword evidence="4 9" id="KW-0479">Metal-binding</keyword>
<evidence type="ECO:0000313" key="11">
    <source>
        <dbReference type="EMBL" id="AJQ94384.1"/>
    </source>
</evidence>
<comment type="function">
    <text evidence="9">Catalyzes the conversion of epoxyqueuosine (oQ) to queuosine (Q), which is a hypermodified base found in the wobble positions of tRNA(Asp), tRNA(Asn), tRNA(His) and tRNA(Tyr).</text>
</comment>
<keyword evidence="9" id="KW-0170">Cobalt</keyword>
<evidence type="ECO:0000256" key="6">
    <source>
        <dbReference type="ARBA" id="ARBA00023002"/>
    </source>
</evidence>
<comment type="pathway">
    <text evidence="9">tRNA modification; tRNA-queuosine biosynthesis.</text>
</comment>
<dbReference type="RefSeq" id="WP_044616917.1">
    <property type="nucleotide sequence ID" value="NZ_CP007142.1"/>
</dbReference>
<dbReference type="PROSITE" id="PS51379">
    <property type="entry name" value="4FE4S_FER_2"/>
    <property type="match status" value="1"/>
</dbReference>
<feature type="domain" description="4Fe-4S ferredoxin-type" evidence="10">
    <location>
        <begin position="188"/>
        <end position="217"/>
    </location>
</feature>
<feature type="binding site" evidence="9">
    <location>
        <position position="253"/>
    </location>
    <ligand>
        <name>[4Fe-4S] cluster</name>
        <dbReference type="ChEBI" id="CHEBI:49883"/>
        <label>2</label>
    </ligand>
</feature>
<comment type="cofactor">
    <cofactor evidence="9">
        <name>cob(II)alamin</name>
        <dbReference type="ChEBI" id="CHEBI:16304"/>
    </cofactor>
</comment>
<dbReference type="PANTHER" id="PTHR30002">
    <property type="entry name" value="EPOXYQUEUOSINE REDUCTASE"/>
    <property type="match status" value="1"/>
</dbReference>
<dbReference type="GO" id="GO:0005737">
    <property type="term" value="C:cytoplasm"/>
    <property type="evidence" value="ECO:0007669"/>
    <property type="project" value="UniProtKB-SubCell"/>
</dbReference>
<feature type="binding site" evidence="9">
    <location>
        <position position="257"/>
    </location>
    <ligand>
        <name>[4Fe-4S] cluster</name>
        <dbReference type="ChEBI" id="CHEBI:49883"/>
        <label>1</label>
    </ligand>
</feature>
<dbReference type="Proteomes" id="UP000032266">
    <property type="component" value="Chromosome"/>
</dbReference>
<dbReference type="HOGENOM" id="CLU_030790_0_1_6"/>
<dbReference type="InterPro" id="IPR013542">
    <property type="entry name" value="QueG_DUF1730"/>
</dbReference>
<dbReference type="OrthoDB" id="9784571at2"/>
<dbReference type="GO" id="GO:0008616">
    <property type="term" value="P:tRNA queuosine(34) biosynthetic process"/>
    <property type="evidence" value="ECO:0007669"/>
    <property type="project" value="UniProtKB-UniRule"/>
</dbReference>
<evidence type="ECO:0000256" key="5">
    <source>
        <dbReference type="ARBA" id="ARBA00022785"/>
    </source>
</evidence>
<reference evidence="11 12" key="1">
    <citation type="submission" date="2014-01" db="EMBL/GenBank/DDBJ databases">
        <title>Full genme sequencing of cellulolytic bacterium Gynuella sunshinyii YC6258T gen. nov., sp. nov.</title>
        <authorList>
            <person name="Khan H."/>
            <person name="Chung E.J."/>
            <person name="Chung Y.R."/>
        </authorList>
    </citation>
    <scope>NUCLEOTIDE SEQUENCE [LARGE SCALE GENOMIC DNA]</scope>
    <source>
        <strain evidence="11 12">YC6258</strain>
    </source>
</reference>
<evidence type="ECO:0000256" key="2">
    <source>
        <dbReference type="ARBA" id="ARBA00022490"/>
    </source>
</evidence>
<dbReference type="EC" id="1.17.99.6" evidence="9"/>
<dbReference type="Pfam" id="PF08331">
    <property type="entry name" value="QueG_DUF1730"/>
    <property type="match status" value="1"/>
</dbReference>
<protein>
    <recommendedName>
        <fullName evidence="9">Epoxyqueuosine reductase</fullName>
        <ecNumber evidence="9">1.17.99.6</ecNumber>
    </recommendedName>
    <alternativeName>
        <fullName evidence="9">Queuosine biosynthesis protein QueG</fullName>
    </alternativeName>
</protein>
<evidence type="ECO:0000256" key="4">
    <source>
        <dbReference type="ARBA" id="ARBA00022723"/>
    </source>
</evidence>
<dbReference type="PROSITE" id="PS00198">
    <property type="entry name" value="4FE4S_FER_1"/>
    <property type="match status" value="1"/>
</dbReference>
<feature type="binding site" evidence="9">
    <location>
        <begin position="250"/>
        <end position="251"/>
    </location>
    <ligand>
        <name>cob(II)alamin</name>
        <dbReference type="ChEBI" id="CHEBI:16304"/>
    </ligand>
</feature>
<feature type="active site" description="Proton donor" evidence="9">
    <location>
        <position position="142"/>
    </location>
</feature>
<comment type="caution">
    <text evidence="9">Lacks conserved residue(s) required for the propagation of feature annotation.</text>
</comment>
<dbReference type="UniPathway" id="UPA00392"/>
<dbReference type="PATRIC" id="fig|1445510.3.peg.2302"/>
<keyword evidence="6 9" id="KW-0560">Oxidoreductase</keyword>
<evidence type="ECO:0000256" key="9">
    <source>
        <dbReference type="HAMAP-Rule" id="MF_00916"/>
    </source>
</evidence>
<evidence type="ECO:0000256" key="8">
    <source>
        <dbReference type="ARBA" id="ARBA00023014"/>
    </source>
</evidence>
<dbReference type="InterPro" id="IPR017896">
    <property type="entry name" value="4Fe4S_Fe-S-bd"/>
</dbReference>
<feature type="binding site" evidence="9">
    <location>
        <position position="142"/>
    </location>
    <ligand>
        <name>cob(II)alamin</name>
        <dbReference type="ChEBI" id="CHEBI:16304"/>
    </ligand>
</feature>
<dbReference type="InterPro" id="IPR017900">
    <property type="entry name" value="4Fe4S_Fe_S_CS"/>
</dbReference>
<keyword evidence="7 9" id="KW-0408">Iron</keyword>
<keyword evidence="9" id="KW-0846">Cobalamin</keyword>
<proteinExistence type="inferred from homology"/>
<dbReference type="NCBIfam" id="TIGR00276">
    <property type="entry name" value="tRNA epoxyqueuosine(34) reductase QueG"/>
    <property type="match status" value="1"/>
</dbReference>
<evidence type="ECO:0000259" key="10">
    <source>
        <dbReference type="PROSITE" id="PS51379"/>
    </source>
</evidence>
<accession>A0A0C5VVC3</accession>
<keyword evidence="8 9" id="KW-0411">Iron-sulfur</keyword>
<keyword evidence="5 9" id="KW-0671">Queuosine biosynthesis</keyword>
<dbReference type="STRING" id="1445510.YC6258_02346"/>
<dbReference type="InterPro" id="IPR004453">
    <property type="entry name" value="QueG"/>
</dbReference>
<feature type="binding site" evidence="9">
    <location>
        <position position="163"/>
    </location>
    <ligand>
        <name>cob(II)alamin</name>
        <dbReference type="ChEBI" id="CHEBI:16304"/>
    </ligand>
</feature>
<dbReference type="GO" id="GO:0051539">
    <property type="term" value="F:4 iron, 4 sulfur cluster binding"/>
    <property type="evidence" value="ECO:0007669"/>
    <property type="project" value="UniProtKB-KW"/>
</dbReference>
<dbReference type="GO" id="GO:0052693">
    <property type="term" value="F:epoxyqueuosine reductase activity"/>
    <property type="evidence" value="ECO:0007669"/>
    <property type="project" value="UniProtKB-UniRule"/>
</dbReference>
<comment type="cofactor">
    <cofactor evidence="9">
        <name>[4Fe-4S] cluster</name>
        <dbReference type="ChEBI" id="CHEBI:49883"/>
    </cofactor>
    <text evidence="9">Binds 2 [4Fe-4S] clusters per monomer.</text>
</comment>
<dbReference type="KEGG" id="gsn:YC6258_02346"/>
<comment type="subunit">
    <text evidence="9">Monomer.</text>
</comment>
<dbReference type="Gene3D" id="3.30.70.20">
    <property type="match status" value="1"/>
</dbReference>
<feature type="binding site" evidence="9">
    <location>
        <position position="166"/>
    </location>
    <ligand>
        <name>cob(II)alamin</name>
        <dbReference type="ChEBI" id="CHEBI:16304"/>
    </ligand>
</feature>
<comment type="catalytic activity">
    <reaction evidence="9">
        <text>epoxyqueuosine(34) in tRNA + AH2 = queuosine(34) in tRNA + A + H2O</text>
        <dbReference type="Rhea" id="RHEA:32159"/>
        <dbReference type="Rhea" id="RHEA-COMP:18571"/>
        <dbReference type="Rhea" id="RHEA-COMP:18582"/>
        <dbReference type="ChEBI" id="CHEBI:13193"/>
        <dbReference type="ChEBI" id="CHEBI:15377"/>
        <dbReference type="ChEBI" id="CHEBI:17499"/>
        <dbReference type="ChEBI" id="CHEBI:194431"/>
        <dbReference type="ChEBI" id="CHEBI:194443"/>
        <dbReference type="EC" id="1.17.99.6"/>
    </reaction>
</comment>
<name>A0A0C5VVC3_9GAMM</name>
<feature type="binding site" evidence="9">
    <location>
        <position position="200"/>
    </location>
    <ligand>
        <name>[4Fe-4S] cluster</name>
        <dbReference type="ChEBI" id="CHEBI:49883"/>
        <label>1</label>
    </ligand>
</feature>
<sequence length="358" mass="40653">MSQISALNLDLVKDQIKQFASELGFQACSFSVPDVSVYADLHKQHIDSGYHGTMLWLENNQHVRYDPRLLVDGVKTIVSVRMNYRPDSVTRMRELLSQPDKAYVARYALGRDYHKVMRNKLQTLGEKINTELEATRFRAFVDSAPVLERELAEQSGLGWIGKNTLLLNEQAGSWFFLGELFLTLELPPDPSVSGKHCGSCQQCLTECPTGAFVGAGVLDARKCISYLTIEHDGTIPESLRPLMGNRIYGCDDCQIVCPFTKFSQLTEELDYQSRHALDEPSLADLWHWNEQQFLDRMQGSPIRRIGYEKWTRNLAVAIGNSGEWGWVDMLLQKLGEVSPMVDEHIDWAAGRLRQQQPD</sequence>
<feature type="binding site" evidence="9">
    <location>
        <position position="177"/>
    </location>
    <ligand>
        <name>cob(II)alamin</name>
        <dbReference type="ChEBI" id="CHEBI:16304"/>
    </ligand>
</feature>
<feature type="binding site" evidence="9">
    <location>
        <position position="207"/>
    </location>
    <ligand>
        <name>[4Fe-4S] cluster</name>
        <dbReference type="ChEBI" id="CHEBI:49883"/>
        <label>2</label>
    </ligand>
</feature>
<feature type="binding site" evidence="9">
    <location>
        <position position="225"/>
    </location>
    <ligand>
        <name>cob(II)alamin</name>
        <dbReference type="ChEBI" id="CHEBI:16304"/>
    </ligand>
</feature>
<organism evidence="11 12">
    <name type="scientific">Gynuella sunshinyii YC6258</name>
    <dbReference type="NCBI Taxonomy" id="1445510"/>
    <lineage>
        <taxon>Bacteria</taxon>
        <taxon>Pseudomonadati</taxon>
        <taxon>Pseudomonadota</taxon>
        <taxon>Gammaproteobacteria</taxon>
        <taxon>Oceanospirillales</taxon>
        <taxon>Saccharospirillaceae</taxon>
        <taxon>Gynuella</taxon>
    </lineage>
</organism>
<dbReference type="Pfam" id="PF13484">
    <property type="entry name" value="Fer4_16"/>
    <property type="match status" value="1"/>
</dbReference>
<evidence type="ECO:0000256" key="7">
    <source>
        <dbReference type="ARBA" id="ARBA00023004"/>
    </source>
</evidence>
<keyword evidence="3 9" id="KW-0819">tRNA processing</keyword>
<comment type="subcellular location">
    <subcellularLocation>
        <location evidence="9">Cytoplasm</location>
    </subcellularLocation>
</comment>
<feature type="binding site" evidence="9">
    <location>
        <position position="64"/>
    </location>
    <ligand>
        <name>cob(II)alamin</name>
        <dbReference type="ChEBI" id="CHEBI:16304"/>
    </ligand>
</feature>